<evidence type="ECO:0000256" key="4">
    <source>
        <dbReference type="ARBA" id="ARBA00023136"/>
    </source>
</evidence>
<accession>A0A7T5EJK5</accession>
<keyword evidence="10" id="KW-1185">Reference proteome</keyword>
<dbReference type="AlphaFoldDB" id="A0A7T5EJK5"/>
<keyword evidence="2 5" id="KW-0812">Transmembrane</keyword>
<feature type="transmembrane region" description="Helical" evidence="5">
    <location>
        <begin position="174"/>
        <end position="192"/>
    </location>
</feature>
<feature type="transmembrane region" description="Helical" evidence="5">
    <location>
        <begin position="137"/>
        <end position="154"/>
    </location>
</feature>
<evidence type="ECO:0000259" key="6">
    <source>
        <dbReference type="Pfam" id="PF01794"/>
    </source>
</evidence>
<feature type="transmembrane region" description="Helical" evidence="5">
    <location>
        <begin position="76"/>
        <end position="95"/>
    </location>
</feature>
<evidence type="ECO:0000313" key="7">
    <source>
        <dbReference type="EMBL" id="QQE73763.1"/>
    </source>
</evidence>
<comment type="subcellular location">
    <subcellularLocation>
        <location evidence="1">Membrane</location>
        <topology evidence="1">Multi-pass membrane protein</topology>
    </subcellularLocation>
</comment>
<organism evidence="7 9">
    <name type="scientific">Brevibacillus composti</name>
    <dbReference type="NCBI Taxonomy" id="2796470"/>
    <lineage>
        <taxon>Bacteria</taxon>
        <taxon>Bacillati</taxon>
        <taxon>Bacillota</taxon>
        <taxon>Bacilli</taxon>
        <taxon>Bacillales</taxon>
        <taxon>Paenibacillaceae</taxon>
        <taxon>Brevibacillus</taxon>
    </lineage>
</organism>
<proteinExistence type="predicted"/>
<dbReference type="Proteomes" id="UP000595847">
    <property type="component" value="Chromosome"/>
</dbReference>
<evidence type="ECO:0000256" key="3">
    <source>
        <dbReference type="ARBA" id="ARBA00022989"/>
    </source>
</evidence>
<reference evidence="7 9" key="1">
    <citation type="submission" date="2020-12" db="EMBL/GenBank/DDBJ databases">
        <title>strain FJAT-54423T represents a novel species of the genus Brevibacillus.</title>
        <authorList>
            <person name="Tang R."/>
        </authorList>
    </citation>
    <scope>NUCLEOTIDE SEQUENCE [LARGE SCALE GENOMIC DNA]</scope>
    <source>
        <strain evidence="7 9">FJAT-54423</strain>
    </source>
</reference>
<evidence type="ECO:0000313" key="8">
    <source>
        <dbReference type="EMBL" id="QUO40846.1"/>
    </source>
</evidence>
<dbReference type="Proteomes" id="UP000677234">
    <property type="component" value="Chromosome"/>
</dbReference>
<sequence>MALFRLAAGLVSLLVLSAIVWIKWPQFPGFPAAETWSMLLGYLGYILIAMTLLLGPLKYAMPPRWGKYLLQLRRDLGIGAGFAAIGHVALVLYIFERGAKLFFLQTAQPAEGWLGLFFLGDSAYSGPLSPHFSLTGISNYMGLLAFVILLALWITSSRYAEKLLGGASWKRLHLSNPLLFVLVMFHALIYINSIKGEPHSPGDFLWLAGIVAVLRLAAFGWNVFRRRS</sequence>
<evidence type="ECO:0000313" key="9">
    <source>
        <dbReference type="Proteomes" id="UP000595847"/>
    </source>
</evidence>
<dbReference type="RefSeq" id="WP_198827363.1">
    <property type="nucleotide sequence ID" value="NZ_CP066308.1"/>
</dbReference>
<reference evidence="8" key="2">
    <citation type="submission" date="2021-04" db="EMBL/GenBank/DDBJ databases">
        <title>Brevibacillus composti FJAT-54423, complete genome.</title>
        <authorList>
            <person name="Tang R."/>
        </authorList>
    </citation>
    <scope>NUCLEOTIDE SEQUENCE</scope>
    <source>
        <strain evidence="8">FJAT-54424</strain>
    </source>
</reference>
<evidence type="ECO:0000256" key="5">
    <source>
        <dbReference type="SAM" id="Phobius"/>
    </source>
</evidence>
<dbReference type="Pfam" id="PF01794">
    <property type="entry name" value="Ferric_reduct"/>
    <property type="match status" value="1"/>
</dbReference>
<dbReference type="KEGG" id="bcop:JD108_18045"/>
<feature type="transmembrane region" description="Helical" evidence="5">
    <location>
        <begin position="36"/>
        <end position="55"/>
    </location>
</feature>
<protein>
    <submittedName>
        <fullName evidence="7">Ferric reductase-like transmembrane domain-containing protein</fullName>
    </submittedName>
</protein>
<feature type="transmembrane region" description="Helical" evidence="5">
    <location>
        <begin position="204"/>
        <end position="224"/>
    </location>
</feature>
<name>A0A7T5EJK5_9BACL</name>
<evidence type="ECO:0000313" key="10">
    <source>
        <dbReference type="Proteomes" id="UP000677234"/>
    </source>
</evidence>
<keyword evidence="3 5" id="KW-1133">Transmembrane helix</keyword>
<dbReference type="GO" id="GO:0016020">
    <property type="term" value="C:membrane"/>
    <property type="evidence" value="ECO:0007669"/>
    <property type="project" value="UniProtKB-SubCell"/>
</dbReference>
<evidence type="ECO:0000256" key="2">
    <source>
        <dbReference type="ARBA" id="ARBA00022692"/>
    </source>
</evidence>
<gene>
    <name evidence="7" type="ORF">JD108_18045</name>
    <name evidence="8" type="ORF">KDJ56_17985</name>
</gene>
<evidence type="ECO:0000256" key="1">
    <source>
        <dbReference type="ARBA" id="ARBA00004141"/>
    </source>
</evidence>
<dbReference type="InterPro" id="IPR013130">
    <property type="entry name" value="Fe3_Rdtase_TM_dom"/>
</dbReference>
<feature type="domain" description="Ferric oxidoreductase" evidence="6">
    <location>
        <begin position="40"/>
        <end position="183"/>
    </location>
</feature>
<dbReference type="EMBL" id="CP066308">
    <property type="protein sequence ID" value="QQE73763.1"/>
    <property type="molecule type" value="Genomic_DNA"/>
</dbReference>
<keyword evidence="4 5" id="KW-0472">Membrane</keyword>
<dbReference type="EMBL" id="CP073708">
    <property type="protein sequence ID" value="QUO40846.1"/>
    <property type="molecule type" value="Genomic_DNA"/>
</dbReference>